<dbReference type="InterPro" id="IPR006162">
    <property type="entry name" value="Ppantetheine_attach_site"/>
</dbReference>
<feature type="domain" description="Carrier" evidence="4">
    <location>
        <begin position="977"/>
        <end position="1052"/>
    </location>
</feature>
<comment type="caution">
    <text evidence="5">The sequence shown here is derived from an EMBL/GenBank/DDBJ whole genome shotgun (WGS) entry which is preliminary data.</text>
</comment>
<dbReference type="RefSeq" id="WP_281457192.1">
    <property type="nucleotide sequence ID" value="NZ_JASAOF010000013.1"/>
</dbReference>
<dbReference type="Gene3D" id="3.30.559.10">
    <property type="entry name" value="Chloramphenicol acetyltransferase-like domain"/>
    <property type="match status" value="2"/>
</dbReference>
<feature type="domain" description="Carrier" evidence="4">
    <location>
        <begin position="2007"/>
        <end position="2082"/>
    </location>
</feature>
<dbReference type="InterPro" id="IPR009081">
    <property type="entry name" value="PP-bd_ACP"/>
</dbReference>
<dbReference type="Pfam" id="PF00501">
    <property type="entry name" value="AMP-binding"/>
    <property type="match status" value="2"/>
</dbReference>
<dbReference type="Pfam" id="PF00975">
    <property type="entry name" value="Thioesterase"/>
    <property type="match status" value="1"/>
</dbReference>
<gene>
    <name evidence="5" type="ORF">QFW96_19860</name>
</gene>
<dbReference type="InterPro" id="IPR020802">
    <property type="entry name" value="TesA-like"/>
</dbReference>
<dbReference type="CDD" id="cd17643">
    <property type="entry name" value="A_NRPS_Cytc1-like"/>
    <property type="match status" value="1"/>
</dbReference>
<dbReference type="SUPFAM" id="SSF56801">
    <property type="entry name" value="Acetyl-CoA synthetase-like"/>
    <property type="match status" value="2"/>
</dbReference>
<evidence type="ECO:0000313" key="5">
    <source>
        <dbReference type="EMBL" id="MDI2030898.1"/>
    </source>
</evidence>
<accession>A0ABT6PSE6</accession>
<dbReference type="Pfam" id="PF13193">
    <property type="entry name" value="AMP-binding_C"/>
    <property type="match status" value="2"/>
</dbReference>
<dbReference type="InterPro" id="IPR010071">
    <property type="entry name" value="AA_adenyl_dom"/>
</dbReference>
<dbReference type="Pfam" id="PF00550">
    <property type="entry name" value="PP-binding"/>
    <property type="match status" value="2"/>
</dbReference>
<evidence type="ECO:0000259" key="4">
    <source>
        <dbReference type="PROSITE" id="PS50075"/>
    </source>
</evidence>
<dbReference type="Proteomes" id="UP001237595">
    <property type="component" value="Unassembled WGS sequence"/>
</dbReference>
<organism evidence="5 6">
    <name type="scientific">Saccharopolyspora ipomoeae</name>
    <dbReference type="NCBI Taxonomy" id="3042027"/>
    <lineage>
        <taxon>Bacteria</taxon>
        <taxon>Bacillati</taxon>
        <taxon>Actinomycetota</taxon>
        <taxon>Actinomycetes</taxon>
        <taxon>Pseudonocardiales</taxon>
        <taxon>Pseudonocardiaceae</taxon>
        <taxon>Saccharopolyspora</taxon>
    </lineage>
</organism>
<sequence length="2349" mass="256380">MPSRADQLPHQLPLSAAQAGIWFAQQLDHANPIFNTAERVEIEAEIDPELFAEALRTAVAEAETLRIRVVDDGEGPQQVVDELGAVELPVLDFSGEADPDARAEEWIRADLDAPVDLTRGQGDGGRLWTAALCRLGERRWWWYQRIHHVAVDGYGFSIILRRVAEVYSALVAGEQPGESPFAGLAELVDDEQEYLASPKAERDATYWRERFADDPDVVTLTERSRPTARTFHRQLAAASSLEALGAAAEEARTIWPDALIAAFGAYLHRMTGANDVVLGLPVMGRMGSVALRVPGMVVNVLPLRLRVDAGTTRDELIAQVAKAVRDLRKHQRHRSEQLRRDLMLLGSDRTLFGPMINIKSFDYDLDFAGAPGKVHNVAAGPVDDLSVLVRTEGDELRFEFDANPDRYTAEELAAHRERFLRFLDTFADAAGDTPVGGVELLTRDERTRILDEWNAPVPGFAEAEPATLPQLFEEQAQRTPDSVAVTFRGASLTYGELDARANQLAHHLIDHGVGPEQLVALALPRSTELVVSLLAVLKAGAAYLPLDPGHPAERIAYIVGDAQPTMLISNREHADRLPEGITRVLLDDGTAIAEIVRHSQRNPKPGERGPLTSEHAAYVIYTSGSTGQPKGVAIPHQNVVRLFSATDPWFGFTGDDVWTLFHSYAFDFSVWELWGALLHGGRLVVVPHEVSRSPEEFLELLRRERVTVLNQTPSAFYQLSQADRENPGAELALRYVVFGGEALELSRLDDWYRRHPESPKLINMYGITETTVHVSYVELDADLVARRDGSVIGRGIPDLRVYLLDSRLQPVPPGVTGEMYVAGAGLARGYLGRRGLTAQRFVADPFGEPGSRMYRSGDLGRWRPDGAIEFMGRADQQVKVRGFRIELGEIEANLAVHPQVKQAAVVLREDVPGDRRLVGYTVGGADPASLRAHLADRLPSYMVPAAFVDVDEIPLTANGKLDAEALPAPEVSGGGREPRTHAERVLCRLFGEVLGVEEVGVDDGFFELGGHSLLATRLLTRVRAELGAELGIRTLFDHPTVAELSERLRVSGDAQPELRPVQRPDEVPLSFAQQRLWFLNRLEGPSATYNMPLVLRMSTEPDVAALRAALGDVVARHESLRTTFPDTLGEPRQQVGDHVPELNVTDVSDVDSALAEAARRGFDLATEAPIRTELFRDGDRTALLVLLHHVAGDEWSVRPLVHDLSVAYAARLNGAAPQWEPLPVQYVDYALWQRELLGDEADPGGVAARQLEFWKQALADLPDQLELPTDYPRPAASSHRGESVRFSLDADLHRRLRDLAAEHQASAFMVLQTALAALLTRMGAGTDVPIGSPVAGRADDRLDDLVGFFVNSLVLRTDTSGDPTFAELLDRVRQTDLAAFDNAELPFERLAELLNPTRSLARHPLFQVMLAYWGAADSVRADLPGIETSVDTIPAGAAKFDLAFSLHESAHGDVSGLVQYSTDLFTERTVESLVDRFVMLLESAVAAPDTPIGRLDVLGDRTRKQVLAWGDATGDVGPAGTFPQLLAERAEAAPDKTALVFADTELTYRQLRERVTEQAKLLVERGAGPGDIVGVMLPRSAELIIGLLAAMHAGAAYLALDPEYPPERLRHMVDDARPRLVLTDDLDADLPTTLVHHADRPEGDPRLPEPELDDAAYVIYTSGSTGTPKGVIVAHSGIGKLLATQTRRVGITPDSRVLQFASPSFDVAFWEMCMGLLSGGTLVVVPSDLRVPGEALAEYARRHEVTHLAIGPSMMGMFPTDVRLPENATLLCGAEKVPSDLVQRWGRDRPMLNCYGPTEATVNTTLWDCDPDAVSSSVPIGVPDPGARVHVLDERLQPCPPGVVGELYVSGLGLARGYLNRAGLTAERFVADPFGEPGARMYRTGDLVRWRADGTLDFAGRADDQVKIRGFRIELGEVEAVLAQHADVSQVAAVVREDTPGDKRLVAYVVGDSDAAELRRHVGEELPDYMVPAAVVFVDALPLLPNGKLDRRALPAPDLAEAVGNDMPRNPTEEILCGLFAEVLGLPRVGVHDGFFDLGGHSLLAAKLIGRIRDALGIKVNVGSLFAAPSVAGLAERLRTGGGRDALEILLPLRTSGAEPPLFCVHPAAGLAWPFSGLLKLIDDERPIYGIQTRGLAEPAPVAGSLAEMAAEYLEHVRAVQPHGPYHFLGWSFGGVVAHEMSTQLQAQGEEVRFLCMLDSYPKDVWDVLPTEEEALRALLYMAGYDLSELRDGTLTREYVLEVLSAEGSALANLEEHSVTAIIDNFANCAVLENTAEHDRFRGDVLFFYATVNPAKESLTSAMWQPYVDGAVIHHDIACEHKDMTQPEPLAEIAAIVQESLDALDALDG</sequence>
<dbReference type="PROSITE" id="PS00012">
    <property type="entry name" value="PHOSPHOPANTETHEINE"/>
    <property type="match status" value="2"/>
</dbReference>
<dbReference type="InterPro" id="IPR025110">
    <property type="entry name" value="AMP-bd_C"/>
</dbReference>
<dbReference type="SUPFAM" id="SSF47336">
    <property type="entry name" value="ACP-like"/>
    <property type="match status" value="2"/>
</dbReference>
<dbReference type="Gene3D" id="1.10.1200.10">
    <property type="entry name" value="ACP-like"/>
    <property type="match status" value="1"/>
</dbReference>
<dbReference type="SUPFAM" id="SSF53474">
    <property type="entry name" value="alpha/beta-Hydrolases"/>
    <property type="match status" value="1"/>
</dbReference>
<name>A0ABT6PSE6_9PSEU</name>
<keyword evidence="3" id="KW-0597">Phosphoprotein</keyword>
<dbReference type="PANTHER" id="PTHR45527">
    <property type="entry name" value="NONRIBOSOMAL PEPTIDE SYNTHETASE"/>
    <property type="match status" value="1"/>
</dbReference>
<dbReference type="Gene3D" id="3.30.300.30">
    <property type="match status" value="2"/>
</dbReference>
<dbReference type="NCBIfam" id="TIGR01733">
    <property type="entry name" value="AA-adenyl-dom"/>
    <property type="match status" value="2"/>
</dbReference>
<evidence type="ECO:0000313" key="6">
    <source>
        <dbReference type="Proteomes" id="UP001237595"/>
    </source>
</evidence>
<keyword evidence="6" id="KW-1185">Reference proteome</keyword>
<evidence type="ECO:0000256" key="2">
    <source>
        <dbReference type="ARBA" id="ARBA00022450"/>
    </source>
</evidence>
<keyword evidence="2" id="KW-0596">Phosphopantetheine</keyword>
<dbReference type="InterPro" id="IPR001242">
    <property type="entry name" value="Condensation_dom"/>
</dbReference>
<dbReference type="InterPro" id="IPR029058">
    <property type="entry name" value="AB_hydrolase_fold"/>
</dbReference>
<dbReference type="CDD" id="cd17652">
    <property type="entry name" value="A_NRPS_CmdD_like"/>
    <property type="match status" value="1"/>
</dbReference>
<dbReference type="InterPro" id="IPR045851">
    <property type="entry name" value="AMP-bd_C_sf"/>
</dbReference>
<comment type="cofactor">
    <cofactor evidence="1">
        <name>pantetheine 4'-phosphate</name>
        <dbReference type="ChEBI" id="CHEBI:47942"/>
    </cofactor>
</comment>
<dbReference type="EMBL" id="JASAOF010000013">
    <property type="protein sequence ID" value="MDI2030898.1"/>
    <property type="molecule type" value="Genomic_DNA"/>
</dbReference>
<protein>
    <submittedName>
        <fullName evidence="5">Amino acid adenylation domain-containing protein</fullName>
    </submittedName>
</protein>
<dbReference type="InterPro" id="IPR042099">
    <property type="entry name" value="ANL_N_sf"/>
</dbReference>
<dbReference type="Gene3D" id="3.30.559.30">
    <property type="entry name" value="Nonribosomal peptide synthetase, condensation domain"/>
    <property type="match status" value="2"/>
</dbReference>
<dbReference type="InterPro" id="IPR036736">
    <property type="entry name" value="ACP-like_sf"/>
</dbReference>
<proteinExistence type="predicted"/>
<evidence type="ECO:0000256" key="1">
    <source>
        <dbReference type="ARBA" id="ARBA00001957"/>
    </source>
</evidence>
<dbReference type="PANTHER" id="PTHR45527:SF14">
    <property type="entry name" value="PLIPASTATIN SYNTHASE SUBUNIT B"/>
    <property type="match status" value="1"/>
</dbReference>
<dbReference type="Gene3D" id="3.40.50.1820">
    <property type="entry name" value="alpha/beta hydrolase"/>
    <property type="match status" value="1"/>
</dbReference>
<dbReference type="Pfam" id="PF00668">
    <property type="entry name" value="Condensation"/>
    <property type="match status" value="2"/>
</dbReference>
<dbReference type="NCBIfam" id="NF003417">
    <property type="entry name" value="PRK04813.1"/>
    <property type="match status" value="2"/>
</dbReference>
<dbReference type="InterPro" id="IPR001031">
    <property type="entry name" value="Thioesterase"/>
</dbReference>
<dbReference type="Gene3D" id="3.40.50.12780">
    <property type="entry name" value="N-terminal domain of ligase-like"/>
    <property type="match status" value="2"/>
</dbReference>
<evidence type="ECO:0000256" key="3">
    <source>
        <dbReference type="ARBA" id="ARBA00022553"/>
    </source>
</evidence>
<dbReference type="InterPro" id="IPR000873">
    <property type="entry name" value="AMP-dep_synth/lig_dom"/>
</dbReference>
<dbReference type="SMART" id="SM00823">
    <property type="entry name" value="PKS_PP"/>
    <property type="match status" value="2"/>
</dbReference>
<dbReference type="SMART" id="SM00824">
    <property type="entry name" value="PKS_TE"/>
    <property type="match status" value="1"/>
</dbReference>
<dbReference type="SUPFAM" id="SSF52777">
    <property type="entry name" value="CoA-dependent acyltransferases"/>
    <property type="match status" value="4"/>
</dbReference>
<dbReference type="CDD" id="cd19540">
    <property type="entry name" value="LCL_NRPS-like"/>
    <property type="match status" value="1"/>
</dbReference>
<dbReference type="PROSITE" id="PS50075">
    <property type="entry name" value="CARRIER"/>
    <property type="match status" value="2"/>
</dbReference>
<reference evidence="5 6" key="1">
    <citation type="submission" date="2023-04" db="EMBL/GenBank/DDBJ databases">
        <title>Draft genome sequence of Saccharopolyspora sp. TS4A08 isolated from sweet potato rhizospheric soil.</title>
        <authorList>
            <person name="Suksaard P."/>
            <person name="Duangmal K."/>
        </authorList>
    </citation>
    <scope>NUCLEOTIDE SEQUENCE [LARGE SCALE GENOMIC DNA]</scope>
    <source>
        <strain evidence="5 6">TS4A08</strain>
    </source>
</reference>
<dbReference type="InterPro" id="IPR020806">
    <property type="entry name" value="PKS_PP-bd"/>
</dbReference>
<dbReference type="PROSITE" id="PS00455">
    <property type="entry name" value="AMP_BINDING"/>
    <property type="match status" value="2"/>
</dbReference>
<dbReference type="InterPro" id="IPR023213">
    <property type="entry name" value="CAT-like_dom_sf"/>
</dbReference>
<dbReference type="InterPro" id="IPR020845">
    <property type="entry name" value="AMP-binding_CS"/>
</dbReference>